<dbReference type="RefSeq" id="WP_091904807.1">
    <property type="nucleotide sequence ID" value="NZ_CAXBNS010000004.1"/>
</dbReference>
<evidence type="ECO:0000259" key="3">
    <source>
        <dbReference type="PROSITE" id="PS50930"/>
    </source>
</evidence>
<dbReference type="SUPFAM" id="SSF52172">
    <property type="entry name" value="CheY-like"/>
    <property type="match status" value="1"/>
</dbReference>
<feature type="domain" description="Response regulatory" evidence="2">
    <location>
        <begin position="3"/>
        <end position="114"/>
    </location>
</feature>
<organism evidence="4 5">
    <name type="scientific">Maribacter stanieri</name>
    <dbReference type="NCBI Taxonomy" id="440514"/>
    <lineage>
        <taxon>Bacteria</taxon>
        <taxon>Pseudomonadati</taxon>
        <taxon>Bacteroidota</taxon>
        <taxon>Flavobacteriia</taxon>
        <taxon>Flavobacteriales</taxon>
        <taxon>Flavobacteriaceae</taxon>
        <taxon>Maribacter</taxon>
    </lineage>
</organism>
<gene>
    <name evidence="4" type="ORF">SAMN04488010_3438</name>
</gene>
<dbReference type="GO" id="GO:0000156">
    <property type="term" value="F:phosphorelay response regulator activity"/>
    <property type="evidence" value="ECO:0007669"/>
    <property type="project" value="InterPro"/>
</dbReference>
<keyword evidence="5" id="KW-1185">Reference proteome</keyword>
<dbReference type="SMART" id="SM00448">
    <property type="entry name" value="REC"/>
    <property type="match status" value="1"/>
</dbReference>
<name>A0A1I6K4H1_9FLAO</name>
<dbReference type="InterPro" id="IPR011006">
    <property type="entry name" value="CheY-like_superfamily"/>
</dbReference>
<sequence length="231" mass="26791">MITYLIIDDEPIAHDIVKGYCDMLPNMKLMKHCYDALEALEYLRKHTVHLIFLDLNMPKLKGFEFLKTLSVPPKVIVTTAYQEHALEGYELNIIDYLLKPFSFERFLKALNKATLPVNEVLNPKIDLTEDERIFLYSDKKHYQVKVSDIKYVEAAGNYTKVVLIKSQLIVREKLSNVLNLLSPDMFIQVHKSFIVAKLHIEIIEGNRIIIQGQQIPIGRMYKEKVLSSLDL</sequence>
<dbReference type="GO" id="GO:0003677">
    <property type="term" value="F:DNA binding"/>
    <property type="evidence" value="ECO:0007669"/>
    <property type="project" value="InterPro"/>
</dbReference>
<dbReference type="PANTHER" id="PTHR37299">
    <property type="entry name" value="TRANSCRIPTIONAL REGULATOR-RELATED"/>
    <property type="match status" value="1"/>
</dbReference>
<evidence type="ECO:0000313" key="5">
    <source>
        <dbReference type="Proteomes" id="UP000199462"/>
    </source>
</evidence>
<keyword evidence="1" id="KW-0597">Phosphoprotein</keyword>
<dbReference type="Gene3D" id="2.40.50.1020">
    <property type="entry name" value="LytTr DNA-binding domain"/>
    <property type="match status" value="1"/>
</dbReference>
<dbReference type="PROSITE" id="PS50930">
    <property type="entry name" value="HTH_LYTTR"/>
    <property type="match status" value="1"/>
</dbReference>
<dbReference type="Gene3D" id="3.40.50.2300">
    <property type="match status" value="1"/>
</dbReference>
<proteinExistence type="predicted"/>
<protein>
    <submittedName>
        <fullName evidence="4">Two component transcriptional regulator, LytTR family</fullName>
    </submittedName>
</protein>
<dbReference type="SMART" id="SM00850">
    <property type="entry name" value="LytTR"/>
    <property type="match status" value="1"/>
</dbReference>
<feature type="modified residue" description="4-aspartylphosphate" evidence="1">
    <location>
        <position position="54"/>
    </location>
</feature>
<evidence type="ECO:0000256" key="1">
    <source>
        <dbReference type="PROSITE-ProRule" id="PRU00169"/>
    </source>
</evidence>
<dbReference type="InterPro" id="IPR001789">
    <property type="entry name" value="Sig_transdc_resp-reg_receiver"/>
</dbReference>
<dbReference type="InterPro" id="IPR007492">
    <property type="entry name" value="LytTR_DNA-bd_dom"/>
</dbReference>
<dbReference type="Pfam" id="PF04397">
    <property type="entry name" value="LytTR"/>
    <property type="match status" value="1"/>
</dbReference>
<dbReference type="EMBL" id="FOYX01000003">
    <property type="protein sequence ID" value="SFR85740.1"/>
    <property type="molecule type" value="Genomic_DNA"/>
</dbReference>
<evidence type="ECO:0000259" key="2">
    <source>
        <dbReference type="PROSITE" id="PS50110"/>
    </source>
</evidence>
<feature type="domain" description="HTH LytTR-type" evidence="3">
    <location>
        <begin position="133"/>
        <end position="231"/>
    </location>
</feature>
<dbReference type="PANTHER" id="PTHR37299:SF1">
    <property type="entry name" value="STAGE 0 SPORULATION PROTEIN A HOMOLOG"/>
    <property type="match status" value="1"/>
</dbReference>
<dbReference type="PROSITE" id="PS50110">
    <property type="entry name" value="RESPONSE_REGULATORY"/>
    <property type="match status" value="1"/>
</dbReference>
<dbReference type="AlphaFoldDB" id="A0A1I6K4H1"/>
<evidence type="ECO:0000313" key="4">
    <source>
        <dbReference type="EMBL" id="SFR85740.1"/>
    </source>
</evidence>
<dbReference type="Pfam" id="PF00072">
    <property type="entry name" value="Response_reg"/>
    <property type="match status" value="1"/>
</dbReference>
<accession>A0A1I6K4H1</accession>
<dbReference type="STRING" id="440514.SAMN04488010_3438"/>
<reference evidence="5" key="1">
    <citation type="submission" date="2016-10" db="EMBL/GenBank/DDBJ databases">
        <authorList>
            <person name="Varghese N."/>
            <person name="Submissions S."/>
        </authorList>
    </citation>
    <scope>NUCLEOTIDE SEQUENCE [LARGE SCALE GENOMIC DNA]</scope>
    <source>
        <strain evidence="5">DSM 19891</strain>
    </source>
</reference>
<dbReference type="Proteomes" id="UP000199462">
    <property type="component" value="Unassembled WGS sequence"/>
</dbReference>
<dbReference type="InterPro" id="IPR046947">
    <property type="entry name" value="LytR-like"/>
</dbReference>